<dbReference type="Gene3D" id="3.40.630.10">
    <property type="entry name" value="Zn peptidases"/>
    <property type="match status" value="1"/>
</dbReference>
<dbReference type="OrthoDB" id="1060944at2759"/>
<dbReference type="SUPFAM" id="SSF54897">
    <property type="entry name" value="Protease propeptides/inhibitors"/>
    <property type="match status" value="1"/>
</dbReference>
<proteinExistence type="inferred from homology"/>
<dbReference type="PRINTS" id="PR00765">
    <property type="entry name" value="CRBOXYPTASEA"/>
</dbReference>
<dbReference type="InterPro" id="IPR003146">
    <property type="entry name" value="M14A_act_pep"/>
</dbReference>
<evidence type="ECO:0000256" key="2">
    <source>
        <dbReference type="ARBA" id="ARBA00004613"/>
    </source>
</evidence>
<comment type="similarity">
    <text evidence="3 17">Belongs to the peptidase M14 family.</text>
</comment>
<dbReference type="Pfam" id="PF13676">
    <property type="entry name" value="TIR_2"/>
    <property type="match status" value="1"/>
</dbReference>
<feature type="transmembrane region" description="Helical" evidence="19">
    <location>
        <begin position="927"/>
        <end position="949"/>
    </location>
</feature>
<evidence type="ECO:0000256" key="20">
    <source>
        <dbReference type="SAM" id="SignalP"/>
    </source>
</evidence>
<reference evidence="23" key="1">
    <citation type="submission" date="2022-03" db="EMBL/GenBank/DDBJ databases">
        <authorList>
            <person name="Martin C."/>
        </authorList>
    </citation>
    <scope>NUCLEOTIDE SEQUENCE</scope>
</reference>
<comment type="subcellular location">
    <subcellularLocation>
        <location evidence="2">Secreted</location>
    </subcellularLocation>
</comment>
<keyword evidence="8" id="KW-0645">Protease</keyword>
<evidence type="ECO:0000313" key="23">
    <source>
        <dbReference type="EMBL" id="CAH1782295.1"/>
    </source>
</evidence>
<keyword evidence="19" id="KW-0472">Membrane</keyword>
<evidence type="ECO:0000256" key="16">
    <source>
        <dbReference type="ARBA" id="ARBA00057299"/>
    </source>
</evidence>
<feature type="chain" id="PRO_5035857014" evidence="20">
    <location>
        <begin position="21"/>
        <end position="1171"/>
    </location>
</feature>
<evidence type="ECO:0000256" key="10">
    <source>
        <dbReference type="ARBA" id="ARBA00022729"/>
    </source>
</evidence>
<gene>
    <name evidence="23" type="ORF">OFUS_LOCUS8757</name>
</gene>
<dbReference type="GO" id="GO:0008270">
    <property type="term" value="F:zinc ion binding"/>
    <property type="evidence" value="ECO:0007669"/>
    <property type="project" value="InterPro"/>
</dbReference>
<dbReference type="GO" id="GO:0007165">
    <property type="term" value="P:signal transduction"/>
    <property type="evidence" value="ECO:0007669"/>
    <property type="project" value="InterPro"/>
</dbReference>
<dbReference type="InterPro" id="IPR001611">
    <property type="entry name" value="Leu-rich_rpt"/>
</dbReference>
<dbReference type="Gene3D" id="3.80.10.10">
    <property type="entry name" value="Ribonuclease Inhibitor"/>
    <property type="match status" value="2"/>
</dbReference>
<feature type="signal peptide" evidence="20">
    <location>
        <begin position="1"/>
        <end position="20"/>
    </location>
</feature>
<dbReference type="PROSITE" id="PS50104">
    <property type="entry name" value="TIR"/>
    <property type="match status" value="1"/>
</dbReference>
<keyword evidence="10 20" id="KW-0732">Signal</keyword>
<evidence type="ECO:0000256" key="17">
    <source>
        <dbReference type="PROSITE-ProRule" id="PRU01379"/>
    </source>
</evidence>
<dbReference type="SMART" id="SM00369">
    <property type="entry name" value="LRR_TYP"/>
    <property type="match status" value="3"/>
</dbReference>
<keyword evidence="13" id="KW-0862">Zinc</keyword>
<name>A0A8S4NKV2_OWEFU</name>
<dbReference type="SUPFAM" id="SSF52058">
    <property type="entry name" value="L domain-like"/>
    <property type="match status" value="1"/>
</dbReference>
<dbReference type="Pfam" id="PF02244">
    <property type="entry name" value="Propep_M14"/>
    <property type="match status" value="1"/>
</dbReference>
<feature type="domain" description="Peptidase M14" evidence="22">
    <location>
        <begin position="123"/>
        <end position="421"/>
    </location>
</feature>
<evidence type="ECO:0000256" key="6">
    <source>
        <dbReference type="ARBA" id="ARBA00022614"/>
    </source>
</evidence>
<accession>A0A8S4NKV2</accession>
<dbReference type="GO" id="GO:0006508">
    <property type="term" value="P:proteolysis"/>
    <property type="evidence" value="ECO:0007669"/>
    <property type="project" value="UniProtKB-KW"/>
</dbReference>
<dbReference type="InterPro" id="IPR000834">
    <property type="entry name" value="Peptidase_M14"/>
</dbReference>
<dbReference type="Proteomes" id="UP000749559">
    <property type="component" value="Unassembled WGS sequence"/>
</dbReference>
<dbReference type="InterPro" id="IPR026906">
    <property type="entry name" value="LRR_5"/>
</dbReference>
<comment type="cofactor">
    <cofactor evidence="1">
        <name>Zn(2+)</name>
        <dbReference type="ChEBI" id="CHEBI:29105"/>
    </cofactor>
</comment>
<dbReference type="SMART" id="SM00255">
    <property type="entry name" value="TIR"/>
    <property type="match status" value="1"/>
</dbReference>
<evidence type="ECO:0000256" key="5">
    <source>
        <dbReference type="ARBA" id="ARBA00022525"/>
    </source>
</evidence>
<keyword evidence="19" id="KW-1133">Transmembrane helix</keyword>
<dbReference type="InterPro" id="IPR057246">
    <property type="entry name" value="CARBOXYPEPT_ZN_1"/>
</dbReference>
<keyword evidence="12" id="KW-0378">Hydrolase</keyword>
<evidence type="ECO:0000256" key="19">
    <source>
        <dbReference type="SAM" id="Phobius"/>
    </source>
</evidence>
<keyword evidence="11" id="KW-0677">Repeat</keyword>
<evidence type="ECO:0000259" key="22">
    <source>
        <dbReference type="PROSITE" id="PS52035"/>
    </source>
</evidence>
<dbReference type="InterPro" id="IPR003591">
    <property type="entry name" value="Leu-rich_rpt_typical-subtyp"/>
</dbReference>
<dbReference type="EMBL" id="CAIIXF020000004">
    <property type="protein sequence ID" value="CAH1782295.1"/>
    <property type="molecule type" value="Genomic_DNA"/>
</dbReference>
<keyword evidence="6" id="KW-0433">Leucine-rich repeat</keyword>
<dbReference type="PROSITE" id="PS52035">
    <property type="entry name" value="PEPTIDASE_M14"/>
    <property type="match status" value="1"/>
</dbReference>
<dbReference type="GO" id="GO:0004181">
    <property type="term" value="F:metallocarboxypeptidase activity"/>
    <property type="evidence" value="ECO:0007669"/>
    <property type="project" value="InterPro"/>
</dbReference>
<dbReference type="CDD" id="cd03860">
    <property type="entry name" value="M14_CP_A-B_like"/>
    <property type="match status" value="1"/>
</dbReference>
<protein>
    <submittedName>
        <fullName evidence="23">Uncharacterized protein</fullName>
    </submittedName>
</protein>
<evidence type="ECO:0000256" key="1">
    <source>
        <dbReference type="ARBA" id="ARBA00001947"/>
    </source>
</evidence>
<feature type="domain" description="TIR" evidence="21">
    <location>
        <begin position="976"/>
        <end position="1118"/>
    </location>
</feature>
<keyword evidence="9" id="KW-0479">Metal-binding</keyword>
<comment type="caution">
    <text evidence="23">The sequence shown here is derived from an EMBL/GenBank/DDBJ whole genome shotgun (WGS) entry which is preliminary data.</text>
</comment>
<dbReference type="Pfam" id="PF00246">
    <property type="entry name" value="Peptidase_M14"/>
    <property type="match status" value="1"/>
</dbReference>
<dbReference type="Pfam" id="PF13306">
    <property type="entry name" value="LRR_5"/>
    <property type="match status" value="1"/>
</dbReference>
<keyword evidence="5" id="KW-0964">Secreted</keyword>
<evidence type="ECO:0000256" key="8">
    <source>
        <dbReference type="ARBA" id="ARBA00022670"/>
    </source>
</evidence>
<evidence type="ECO:0000256" key="7">
    <source>
        <dbReference type="ARBA" id="ARBA00022645"/>
    </source>
</evidence>
<feature type="active site" description="Proton donor/acceptor" evidence="17">
    <location>
        <position position="387"/>
    </location>
</feature>
<evidence type="ECO:0000256" key="18">
    <source>
        <dbReference type="SAM" id="MobiDB-lite"/>
    </source>
</evidence>
<dbReference type="SUPFAM" id="SSF52200">
    <property type="entry name" value="Toll/Interleukin receptor TIR domain"/>
    <property type="match status" value="1"/>
</dbReference>
<evidence type="ECO:0000256" key="9">
    <source>
        <dbReference type="ARBA" id="ARBA00022723"/>
    </source>
</evidence>
<keyword evidence="24" id="KW-1185">Reference proteome</keyword>
<evidence type="ECO:0000256" key="14">
    <source>
        <dbReference type="ARBA" id="ARBA00023049"/>
    </source>
</evidence>
<dbReference type="Gene3D" id="3.40.50.10140">
    <property type="entry name" value="Toll/interleukin-1 receptor homology (TIR) domain"/>
    <property type="match status" value="1"/>
</dbReference>
<dbReference type="PANTHER" id="PTHR11705:SF91">
    <property type="entry name" value="FI01817P-RELATED"/>
    <property type="match status" value="1"/>
</dbReference>
<feature type="region of interest" description="Disordered" evidence="18">
    <location>
        <begin position="1146"/>
        <end position="1171"/>
    </location>
</feature>
<keyword evidence="7" id="KW-0121">Carboxypeptidase</keyword>
<evidence type="ECO:0000259" key="21">
    <source>
        <dbReference type="PROSITE" id="PS50104"/>
    </source>
</evidence>
<dbReference type="Gene3D" id="3.30.70.340">
    <property type="entry name" value="Metallocarboxypeptidase-like"/>
    <property type="match status" value="1"/>
</dbReference>
<evidence type="ECO:0000256" key="11">
    <source>
        <dbReference type="ARBA" id="ARBA00022737"/>
    </source>
</evidence>
<dbReference type="PROSITE" id="PS00132">
    <property type="entry name" value="CARBOXYPEPT_ZN_1"/>
    <property type="match status" value="1"/>
</dbReference>
<dbReference type="InterPro" id="IPR000157">
    <property type="entry name" value="TIR_dom"/>
</dbReference>
<dbReference type="SMART" id="SM00631">
    <property type="entry name" value="Zn_pept"/>
    <property type="match status" value="1"/>
</dbReference>
<keyword evidence="14" id="KW-0482">Metalloprotease</keyword>
<dbReference type="InterPro" id="IPR032675">
    <property type="entry name" value="LRR_dom_sf"/>
</dbReference>
<evidence type="ECO:0000256" key="12">
    <source>
        <dbReference type="ARBA" id="ARBA00022801"/>
    </source>
</evidence>
<dbReference type="FunFam" id="3.40.630.10:FF:000040">
    <property type="entry name" value="zinc carboxypeptidase"/>
    <property type="match status" value="1"/>
</dbReference>
<organism evidence="23 24">
    <name type="scientific">Owenia fusiformis</name>
    <name type="common">Polychaete worm</name>
    <dbReference type="NCBI Taxonomy" id="6347"/>
    <lineage>
        <taxon>Eukaryota</taxon>
        <taxon>Metazoa</taxon>
        <taxon>Spiralia</taxon>
        <taxon>Lophotrochozoa</taxon>
        <taxon>Annelida</taxon>
        <taxon>Polychaeta</taxon>
        <taxon>Sedentaria</taxon>
        <taxon>Canalipalpata</taxon>
        <taxon>Sabellida</taxon>
        <taxon>Oweniida</taxon>
        <taxon>Oweniidae</taxon>
        <taxon>Owenia</taxon>
    </lineage>
</organism>
<dbReference type="AlphaFoldDB" id="A0A8S4NKV2"/>
<dbReference type="GO" id="GO:0005615">
    <property type="term" value="C:extracellular space"/>
    <property type="evidence" value="ECO:0007669"/>
    <property type="project" value="TreeGrafter"/>
</dbReference>
<evidence type="ECO:0000256" key="13">
    <source>
        <dbReference type="ARBA" id="ARBA00022833"/>
    </source>
</evidence>
<dbReference type="InterPro" id="IPR036990">
    <property type="entry name" value="M14A-like_propep"/>
</dbReference>
<evidence type="ECO:0000256" key="15">
    <source>
        <dbReference type="ARBA" id="ARBA00023157"/>
    </source>
</evidence>
<dbReference type="SUPFAM" id="SSF53187">
    <property type="entry name" value="Zn-dependent exopeptidases"/>
    <property type="match status" value="1"/>
</dbReference>
<comment type="function">
    <text evidence="16">Involved in the digestion of the blood meal.</text>
</comment>
<keyword evidence="15" id="KW-1015">Disulfide bond</keyword>
<dbReference type="PANTHER" id="PTHR11705">
    <property type="entry name" value="PROTEASE FAMILY M14 CARBOXYPEPTIDASE A,B"/>
    <property type="match status" value="1"/>
</dbReference>
<dbReference type="PROSITE" id="PS51450">
    <property type="entry name" value="LRR"/>
    <property type="match status" value="2"/>
</dbReference>
<keyword evidence="19" id="KW-0812">Transmembrane</keyword>
<sequence length="1171" mass="134096">MRPDIYLLFIFLRLPAYILCSKDYAGYKVIRVNLTSELQRKAIVNIEDKYQLDRWASIGDPISVIDLCIGSDNLHDVQEALEQWKIHSSILINDVQREIDKEKSKTRQRRDLHKRDDETIVGKYATYRETLHWMLELSKRYPNITQVGDIGTTEEGRQVTLIKIGKPQPFFKPIVWIDGAIHAREWISPATVTYIIDKLLKGYNSDFAITDFIDYIDWYILPIANPDGYVYSHEQDRLWRKNRATINGSDCRGVDLNRNWGSHWGELDIASSGEPCNLNYRGPYADSELEVKAIQRVIQNIQESLKVYITLHSYTQKFLMRWSHSKTTAPDHSESERIAYIATDAIEAVHGTSYSVGIAPDVLYAYSGGSPDWMKEKGGATYSFGIELRDSGRHGFLLPADQIIPTGEEIWAGIEQIGEEVLIKYALNTDVLCDGVKNLASLPLDCPTNTTRLSLVGCRLSKLNDGDLGKHYQTLETLNISGNNISVLHNATFAGLKHLHVLNIGDNFYSATELDKHMFSSLPNIRHIEVTSWGDAMKRGTGRIVAKNWMNTFSGLEKSTIETIIFKHISKNPVVVEKSYFKYLKNSPVKNLIFNDMEMVDIDIDCLEYLPHLEVVDLSTNTLEMTFSYFKMIIYLYKLTNLTDVIIKDNVMRHGSVVDEILTKEQAMTFYQFPKSIQLIDFSGSIMTLGSYSFSYGFRVRSDNQLTKVDMSGMKLVHNIGGEVLGFVKLREIHFQNNGCEISPSAFSCRNGAFESIQILDLSYNYLNLSNVENGTQILENCTKLQYLDVSHNRMNSIPPSAFKDTFGLRTLNLSGNNLNDIIMDIKNLVVLETFNISHNKFQMVPKCIRDDLTFLKQHHNISVKLDVTDNPLICSCHSFDFIEWMQVNSKDIHQWDTLRCTYYNDSVIQMRTINVPMLRITCVQRLIFAGTIPSGFLIIVIIITIVCYRRRYKLQYIFLQLRAACRHHGKENADFDFDAFISYSSLDTSWGKKTLYVNLVAKFHYKICIDDINFKPGTEIVAAISRAIAKSNKVILVITQNFLRSKWCTYELNLVTGELASKGRDCILLILKEPLTSLPEELITDTLRSLLDTRIYLEWSDDADRRDVFWRKLRDLLGEPLPRGEHNEQDESPLFPQTIEDENLAQHFLAHGQQPSINDDETPLLKTEDN</sequence>
<comment type="similarity">
    <text evidence="4">Belongs to the Toll-like receptor family.</text>
</comment>
<evidence type="ECO:0000256" key="3">
    <source>
        <dbReference type="ARBA" id="ARBA00005988"/>
    </source>
</evidence>
<dbReference type="Pfam" id="PF13855">
    <property type="entry name" value="LRR_8"/>
    <property type="match status" value="2"/>
</dbReference>
<evidence type="ECO:0000256" key="4">
    <source>
        <dbReference type="ARBA" id="ARBA00009634"/>
    </source>
</evidence>
<evidence type="ECO:0000313" key="24">
    <source>
        <dbReference type="Proteomes" id="UP000749559"/>
    </source>
</evidence>
<dbReference type="InterPro" id="IPR035897">
    <property type="entry name" value="Toll_tir_struct_dom_sf"/>
</dbReference>